<evidence type="ECO:0000313" key="2">
    <source>
        <dbReference type="EMBL" id="PIR41070.1"/>
    </source>
</evidence>
<gene>
    <name evidence="2" type="ORF">COV31_02920</name>
</gene>
<name>A0A2H0R3L7_9BACT</name>
<dbReference type="EMBL" id="PCXO01000012">
    <property type="protein sequence ID" value="PIR41070.1"/>
    <property type="molecule type" value="Genomic_DNA"/>
</dbReference>
<feature type="transmembrane region" description="Helical" evidence="1">
    <location>
        <begin position="52"/>
        <end position="76"/>
    </location>
</feature>
<dbReference type="Proteomes" id="UP000230232">
    <property type="component" value="Unassembled WGS sequence"/>
</dbReference>
<accession>A0A2H0R3L7</accession>
<proteinExistence type="predicted"/>
<keyword evidence="1" id="KW-1133">Transmembrane helix</keyword>
<dbReference type="AlphaFoldDB" id="A0A2H0R3L7"/>
<comment type="caution">
    <text evidence="2">The sequence shown here is derived from an EMBL/GenBank/DDBJ whole genome shotgun (WGS) entry which is preliminary data.</text>
</comment>
<reference evidence="2 3" key="1">
    <citation type="submission" date="2017-09" db="EMBL/GenBank/DDBJ databases">
        <title>Depth-based differentiation of microbial function through sediment-hosted aquifers and enrichment of novel symbionts in the deep terrestrial subsurface.</title>
        <authorList>
            <person name="Probst A.J."/>
            <person name="Ladd B."/>
            <person name="Jarett J.K."/>
            <person name="Geller-Mcgrath D.E."/>
            <person name="Sieber C.M."/>
            <person name="Emerson J.B."/>
            <person name="Anantharaman K."/>
            <person name="Thomas B.C."/>
            <person name="Malmstrom R."/>
            <person name="Stieglmeier M."/>
            <person name="Klingl A."/>
            <person name="Woyke T."/>
            <person name="Ryan C.M."/>
            <person name="Banfield J.F."/>
        </authorList>
    </citation>
    <scope>NUCLEOTIDE SEQUENCE [LARGE SCALE GENOMIC DNA]</scope>
    <source>
        <strain evidence="2">CG10_big_fil_rev_8_21_14_0_10_46_23</strain>
    </source>
</reference>
<protein>
    <submittedName>
        <fullName evidence="2">Uncharacterized protein</fullName>
    </submittedName>
</protein>
<organism evidence="2 3">
    <name type="scientific">Candidatus Yanofskybacteria bacterium CG10_big_fil_rev_8_21_14_0_10_46_23</name>
    <dbReference type="NCBI Taxonomy" id="1975098"/>
    <lineage>
        <taxon>Bacteria</taxon>
        <taxon>Candidatus Yanofskyibacteriota</taxon>
    </lineage>
</organism>
<sequence>MNKKIIIFLIAVIMVFSFVTLAGQSVQAAAGPQGIEFNKPFLHQYDGILGFLSFVACWLTRVGFILLIIFILLAGIKMATASSNATRFSEAAQAFRNVLIGGLVVLGTGVIIATLAYVVGVPYPIPIFCTGDIIF</sequence>
<feature type="transmembrane region" description="Helical" evidence="1">
    <location>
        <begin position="97"/>
        <end position="118"/>
    </location>
</feature>
<keyword evidence="1" id="KW-0472">Membrane</keyword>
<keyword evidence="1" id="KW-0812">Transmembrane</keyword>
<evidence type="ECO:0000256" key="1">
    <source>
        <dbReference type="SAM" id="Phobius"/>
    </source>
</evidence>
<evidence type="ECO:0000313" key="3">
    <source>
        <dbReference type="Proteomes" id="UP000230232"/>
    </source>
</evidence>